<evidence type="ECO:0000256" key="6">
    <source>
        <dbReference type="ARBA" id="ARBA00022695"/>
    </source>
</evidence>
<dbReference type="CDD" id="cd05398">
    <property type="entry name" value="NT_ClassII-CCAase"/>
    <property type="match status" value="1"/>
</dbReference>
<reference evidence="13" key="1">
    <citation type="journal article" date="2020" name="mSystems">
        <title>Genome- and Community-Level Interaction Insights into Carbon Utilization and Element Cycling Functions of Hydrothermarchaeota in Hydrothermal Sediment.</title>
        <authorList>
            <person name="Zhou Z."/>
            <person name="Liu Y."/>
            <person name="Xu W."/>
            <person name="Pan J."/>
            <person name="Luo Z.H."/>
            <person name="Li M."/>
        </authorList>
    </citation>
    <scope>NUCLEOTIDE SEQUENCE [LARGE SCALE GENOMIC DNA]</scope>
    <source>
        <strain evidence="13">HyVt-533</strain>
    </source>
</reference>
<keyword evidence="9" id="KW-0460">Magnesium</keyword>
<evidence type="ECO:0000256" key="7">
    <source>
        <dbReference type="ARBA" id="ARBA00022723"/>
    </source>
</evidence>
<keyword evidence="3" id="KW-0820">tRNA-binding</keyword>
<evidence type="ECO:0000256" key="8">
    <source>
        <dbReference type="ARBA" id="ARBA00022741"/>
    </source>
</evidence>
<dbReference type="GO" id="GO:0046872">
    <property type="term" value="F:metal ion binding"/>
    <property type="evidence" value="ECO:0007669"/>
    <property type="project" value="UniProtKB-KW"/>
</dbReference>
<keyword evidence="10 11" id="KW-0694">RNA-binding</keyword>
<evidence type="ECO:0000256" key="3">
    <source>
        <dbReference type="ARBA" id="ARBA00022555"/>
    </source>
</evidence>
<evidence type="ECO:0000256" key="11">
    <source>
        <dbReference type="RuleBase" id="RU003953"/>
    </source>
</evidence>
<keyword evidence="6" id="KW-0548">Nucleotidyltransferase</keyword>
<gene>
    <name evidence="13" type="ORF">ENJ96_06635</name>
</gene>
<organism evidence="13">
    <name type="scientific">Thermodesulfatator atlanticus</name>
    <dbReference type="NCBI Taxonomy" id="501497"/>
    <lineage>
        <taxon>Bacteria</taxon>
        <taxon>Pseudomonadati</taxon>
        <taxon>Thermodesulfobacteriota</taxon>
        <taxon>Thermodesulfobacteria</taxon>
        <taxon>Thermodesulfobacteriales</taxon>
        <taxon>Thermodesulfatatoraceae</taxon>
        <taxon>Thermodesulfatator</taxon>
    </lineage>
</organism>
<keyword evidence="4 11" id="KW-0808">Transferase</keyword>
<dbReference type="GO" id="GO:0000049">
    <property type="term" value="F:tRNA binding"/>
    <property type="evidence" value="ECO:0007669"/>
    <property type="project" value="UniProtKB-KW"/>
</dbReference>
<feature type="domain" description="Poly A polymerase head" evidence="12">
    <location>
        <begin position="152"/>
        <end position="274"/>
    </location>
</feature>
<dbReference type="Gene3D" id="3.30.460.10">
    <property type="entry name" value="Beta Polymerase, domain 2"/>
    <property type="match status" value="1"/>
</dbReference>
<dbReference type="InterPro" id="IPR043519">
    <property type="entry name" value="NT_sf"/>
</dbReference>
<dbReference type="PANTHER" id="PTHR47788">
    <property type="entry name" value="POLYA POLYMERASE"/>
    <property type="match status" value="1"/>
</dbReference>
<dbReference type="InterPro" id="IPR052390">
    <property type="entry name" value="tRNA_nt/polyA_polymerase"/>
</dbReference>
<dbReference type="PANTHER" id="PTHR47788:SF1">
    <property type="entry name" value="A-ADDING TRNA NUCLEOTIDYLTRANSFERASE"/>
    <property type="match status" value="1"/>
</dbReference>
<evidence type="ECO:0000259" key="12">
    <source>
        <dbReference type="Pfam" id="PF01743"/>
    </source>
</evidence>
<evidence type="ECO:0000256" key="10">
    <source>
        <dbReference type="ARBA" id="ARBA00022884"/>
    </source>
</evidence>
<dbReference type="SUPFAM" id="SSF81891">
    <property type="entry name" value="Poly A polymerase C-terminal region-like"/>
    <property type="match status" value="1"/>
</dbReference>
<evidence type="ECO:0000313" key="13">
    <source>
        <dbReference type="EMBL" id="HHI97511.1"/>
    </source>
</evidence>
<evidence type="ECO:0000256" key="1">
    <source>
        <dbReference type="ARBA" id="ARBA00001946"/>
    </source>
</evidence>
<dbReference type="Gene3D" id="1.10.3090.10">
    <property type="entry name" value="cca-adding enzyme, domain 2"/>
    <property type="match status" value="1"/>
</dbReference>
<dbReference type="GO" id="GO:0016779">
    <property type="term" value="F:nucleotidyltransferase activity"/>
    <property type="evidence" value="ECO:0007669"/>
    <property type="project" value="UniProtKB-KW"/>
</dbReference>
<dbReference type="SUPFAM" id="SSF81301">
    <property type="entry name" value="Nucleotidyltransferase"/>
    <property type="match status" value="1"/>
</dbReference>
<accession>A0A7V5U2X2</accession>
<protein>
    <submittedName>
        <fullName evidence="13">CCA tRNA nucleotidyltransferase</fullName>
    </submittedName>
</protein>
<sequence length="543" mass="60545">MKDFTPAAKIRARDLKLGRALLVRNFQEAEEAFSRAGEEFLLFEGGGIKGVISRLVWEKAKLFGLKLPLERLVFEVPSLSSEEILSAPQLFRLLKNPANRIIIEDSLFSLKEWHLLGLKEEEPPLALSFSPAFRDLRQKALSAAAYTGLARVFLVGGGVRDMVLGLPVADFDLMVPEKVTPFAQNLARFLGGELVKSSLFGTYKIAWQGLEIDVTQSRWEYYEAPARLPRVFPGPLVWDLFRRDFTINALALDLKTLKILDPFGGIADLGARRLEILHLLSLVDDPTRIFRAARYATRFGLKPSVNFKRALSLALDLEVLSLLSPARLKNEVFRILKEKDPLAPFEWLRARKVLEKLPTGKDFSFSSLKRLLAGDLPAKREEILEALLLLLAGEALVRWGVPDQKAKRLLSGFKEIAKERDFLCSEKVPLSAKVFWLEKLPRASILAAWARWPELDQPLREALAAFEVRPELNGHALKALGVPSGPLLGKLLKRLRAAKIDGQVKGRKEEIALLEKEFSHVLAAGSTRLDRDDGSATGGGDGA</sequence>
<proteinExistence type="inferred from homology"/>
<keyword evidence="7" id="KW-0479">Metal-binding</keyword>
<evidence type="ECO:0000256" key="4">
    <source>
        <dbReference type="ARBA" id="ARBA00022679"/>
    </source>
</evidence>
<dbReference type="GO" id="GO:0000166">
    <property type="term" value="F:nucleotide binding"/>
    <property type="evidence" value="ECO:0007669"/>
    <property type="project" value="UniProtKB-KW"/>
</dbReference>
<dbReference type="GO" id="GO:0008033">
    <property type="term" value="P:tRNA processing"/>
    <property type="evidence" value="ECO:0007669"/>
    <property type="project" value="UniProtKB-KW"/>
</dbReference>
<dbReference type="EMBL" id="DROK01000191">
    <property type="protein sequence ID" value="HHI97511.1"/>
    <property type="molecule type" value="Genomic_DNA"/>
</dbReference>
<keyword evidence="5" id="KW-0819">tRNA processing</keyword>
<comment type="caution">
    <text evidence="13">The sequence shown here is derived from an EMBL/GenBank/DDBJ whole genome shotgun (WGS) entry which is preliminary data.</text>
</comment>
<evidence type="ECO:0000256" key="9">
    <source>
        <dbReference type="ARBA" id="ARBA00022842"/>
    </source>
</evidence>
<dbReference type="Pfam" id="PF01743">
    <property type="entry name" value="PolyA_pol"/>
    <property type="match status" value="1"/>
</dbReference>
<dbReference type="AlphaFoldDB" id="A0A7V5U2X2"/>
<dbReference type="InterPro" id="IPR002646">
    <property type="entry name" value="PolA_pol_head_dom"/>
</dbReference>
<keyword evidence="8" id="KW-0547">Nucleotide-binding</keyword>
<evidence type="ECO:0000256" key="5">
    <source>
        <dbReference type="ARBA" id="ARBA00022694"/>
    </source>
</evidence>
<comment type="similarity">
    <text evidence="2 11">Belongs to the tRNA nucleotidyltransferase/poly(A) polymerase family.</text>
</comment>
<dbReference type="Proteomes" id="UP000886101">
    <property type="component" value="Unassembled WGS sequence"/>
</dbReference>
<comment type="cofactor">
    <cofactor evidence="1">
        <name>Mg(2+)</name>
        <dbReference type="ChEBI" id="CHEBI:18420"/>
    </cofactor>
</comment>
<evidence type="ECO:0000256" key="2">
    <source>
        <dbReference type="ARBA" id="ARBA00007265"/>
    </source>
</evidence>
<name>A0A7V5U2X2_9BACT</name>